<evidence type="ECO:0000313" key="1">
    <source>
        <dbReference type="EMBL" id="ETR66978.1"/>
    </source>
</evidence>
<dbReference type="EMBL" id="ATBP01001627">
    <property type="protein sequence ID" value="ETR66978.1"/>
    <property type="molecule type" value="Genomic_DNA"/>
</dbReference>
<accession>A0A1V1NWP2</accession>
<proteinExistence type="predicted"/>
<gene>
    <name evidence="1" type="ORF">OMM_05387</name>
</gene>
<comment type="caution">
    <text evidence="1">The sequence shown here is derived from an EMBL/GenBank/DDBJ whole genome shotgun (WGS) entry which is preliminary data.</text>
</comment>
<evidence type="ECO:0000313" key="2">
    <source>
        <dbReference type="Proteomes" id="UP000189670"/>
    </source>
</evidence>
<reference evidence="2" key="1">
    <citation type="submission" date="2012-11" db="EMBL/GenBank/DDBJ databases">
        <authorList>
            <person name="Lucero-Rivera Y.E."/>
            <person name="Tovar-Ramirez D."/>
        </authorList>
    </citation>
    <scope>NUCLEOTIDE SEQUENCE [LARGE SCALE GENOMIC DNA]</scope>
    <source>
        <strain evidence="2">Araruama</strain>
    </source>
</reference>
<organism evidence="1 2">
    <name type="scientific">Candidatus Magnetoglobus multicellularis str. Araruama</name>
    <dbReference type="NCBI Taxonomy" id="890399"/>
    <lineage>
        <taxon>Bacteria</taxon>
        <taxon>Pseudomonadati</taxon>
        <taxon>Thermodesulfobacteriota</taxon>
        <taxon>Desulfobacteria</taxon>
        <taxon>Desulfobacterales</taxon>
        <taxon>Desulfobacteraceae</taxon>
        <taxon>Candidatus Magnetoglobus</taxon>
    </lineage>
</organism>
<sequence length="319" mass="35829">MGISNTLLDEIIEIPPISASLPFLDDNQPLITVPLADQGIYAGNYANTTDLDIVKLFAKIPGMSEIATGKIGFTRGFKGTMDFGLGKIRYYKDQHILVGDQKNADKGVNVSDFQNSHLNVTERDYVFEIQPNIDFGIAAHIDINVFGFAYKDYCSEFIPDPETTEDPALATISLSISFDYLSITVQADGNYYVPPFSETDIDIQSIQPELITPETVPTYTGEPQQSDTLAPVTSIWKDSPNAEKYGLESLLLWQKTIQIKRQEFITAQIVKSQSHAVMEKYKFILTRNQQLLIMLLMRVVIQVLKKHFPFHIPKSPLLT</sequence>
<protein>
    <submittedName>
        <fullName evidence="1">Uncharacterized protein</fullName>
    </submittedName>
</protein>
<dbReference type="AlphaFoldDB" id="A0A1V1NWP2"/>
<dbReference type="Proteomes" id="UP000189670">
    <property type="component" value="Unassembled WGS sequence"/>
</dbReference>
<name>A0A1V1NWP2_9BACT</name>